<dbReference type="Pfam" id="PF00072">
    <property type="entry name" value="Response_reg"/>
    <property type="match status" value="1"/>
</dbReference>
<keyword evidence="6" id="KW-0418">Kinase</keyword>
<keyword evidence="8" id="KW-0902">Two-component regulatory system</keyword>
<dbReference type="SUPFAM" id="SSF55874">
    <property type="entry name" value="ATPase domain of HSP90 chaperone/DNA topoisomerase II/histidine kinase"/>
    <property type="match status" value="2"/>
</dbReference>
<dbReference type="FunFam" id="1.10.287.130:FF:000045">
    <property type="entry name" value="Two-component system sensor histidine kinase/response regulator"/>
    <property type="match status" value="1"/>
</dbReference>
<name>A0A4R5DH84_9BACT</name>
<dbReference type="EMBL" id="SMFL01000012">
    <property type="protein sequence ID" value="TDE11281.1"/>
    <property type="molecule type" value="Genomic_DNA"/>
</dbReference>
<dbReference type="InterPro" id="IPR035965">
    <property type="entry name" value="PAS-like_dom_sf"/>
</dbReference>
<keyword evidence="5" id="KW-0547">Nucleotide-binding</keyword>
<dbReference type="InterPro" id="IPR000014">
    <property type="entry name" value="PAS"/>
</dbReference>
<evidence type="ECO:0000313" key="15">
    <source>
        <dbReference type="Proteomes" id="UP000294850"/>
    </source>
</evidence>
<evidence type="ECO:0000256" key="4">
    <source>
        <dbReference type="ARBA" id="ARBA00022679"/>
    </source>
</evidence>
<dbReference type="Proteomes" id="UP000294850">
    <property type="component" value="Unassembled WGS sequence"/>
</dbReference>
<dbReference type="SMART" id="SM00387">
    <property type="entry name" value="HATPase_c"/>
    <property type="match status" value="2"/>
</dbReference>
<dbReference type="InterPro" id="IPR003594">
    <property type="entry name" value="HATPase_dom"/>
</dbReference>
<organism evidence="14 15">
    <name type="scientific">Dyadobacter psychrotolerans</name>
    <dbReference type="NCBI Taxonomy" id="2541721"/>
    <lineage>
        <taxon>Bacteria</taxon>
        <taxon>Pseudomonadati</taxon>
        <taxon>Bacteroidota</taxon>
        <taxon>Cytophagia</taxon>
        <taxon>Cytophagales</taxon>
        <taxon>Spirosomataceae</taxon>
        <taxon>Dyadobacter</taxon>
    </lineage>
</organism>
<dbReference type="Pfam" id="PF00512">
    <property type="entry name" value="HisKA"/>
    <property type="match status" value="2"/>
</dbReference>
<feature type="domain" description="PAC" evidence="13">
    <location>
        <begin position="961"/>
        <end position="1013"/>
    </location>
</feature>
<dbReference type="SMART" id="SM00086">
    <property type="entry name" value="PAC"/>
    <property type="match status" value="2"/>
</dbReference>
<dbReference type="NCBIfam" id="TIGR00229">
    <property type="entry name" value="sensory_box"/>
    <property type="match status" value="1"/>
</dbReference>
<dbReference type="Gene3D" id="3.30.450.40">
    <property type="match status" value="1"/>
</dbReference>
<dbReference type="PROSITE" id="PS50109">
    <property type="entry name" value="HIS_KIN"/>
    <property type="match status" value="2"/>
</dbReference>
<dbReference type="PROSITE" id="PS50113">
    <property type="entry name" value="PAC"/>
    <property type="match status" value="1"/>
</dbReference>
<feature type="domain" description="Histidine kinase" evidence="10">
    <location>
        <begin position="354"/>
        <end position="571"/>
    </location>
</feature>
<evidence type="ECO:0000256" key="8">
    <source>
        <dbReference type="ARBA" id="ARBA00023012"/>
    </source>
</evidence>
<keyword evidence="7" id="KW-0067">ATP-binding</keyword>
<comment type="catalytic activity">
    <reaction evidence="1">
        <text>ATP + protein L-histidine = ADP + protein N-phospho-L-histidine.</text>
        <dbReference type="EC" id="2.7.13.3"/>
    </reaction>
</comment>
<dbReference type="SUPFAM" id="SSF55785">
    <property type="entry name" value="PYP-like sensor domain (PAS domain)"/>
    <property type="match status" value="2"/>
</dbReference>
<dbReference type="InterPro" id="IPR000700">
    <property type="entry name" value="PAS-assoc_C"/>
</dbReference>
<reference evidence="14 15" key="1">
    <citation type="submission" date="2019-03" db="EMBL/GenBank/DDBJ databases">
        <title>Dyadobacter AR-3-6 sp. nov., isolated from arctic soil.</title>
        <authorList>
            <person name="Chaudhary D.K."/>
        </authorList>
    </citation>
    <scope>NUCLEOTIDE SEQUENCE [LARGE SCALE GENOMIC DNA]</scope>
    <source>
        <strain evidence="14 15">AR-3-6</strain>
    </source>
</reference>
<feature type="domain" description="PAS" evidence="12">
    <location>
        <begin position="888"/>
        <end position="958"/>
    </location>
</feature>
<evidence type="ECO:0000256" key="5">
    <source>
        <dbReference type="ARBA" id="ARBA00022741"/>
    </source>
</evidence>
<dbReference type="InterPro" id="IPR001610">
    <property type="entry name" value="PAC"/>
</dbReference>
<dbReference type="InterPro" id="IPR011006">
    <property type="entry name" value="CheY-like_superfamily"/>
</dbReference>
<dbReference type="GO" id="GO:0005524">
    <property type="term" value="F:ATP binding"/>
    <property type="evidence" value="ECO:0007669"/>
    <property type="project" value="UniProtKB-KW"/>
</dbReference>
<dbReference type="InterPro" id="IPR036890">
    <property type="entry name" value="HATPase_C_sf"/>
</dbReference>
<dbReference type="FunFam" id="3.30.450.20:FF:000099">
    <property type="entry name" value="Sensory box sensor histidine kinase"/>
    <property type="match status" value="1"/>
</dbReference>
<evidence type="ECO:0000259" key="13">
    <source>
        <dbReference type="PROSITE" id="PS50113"/>
    </source>
</evidence>
<feature type="modified residue" description="4-aspartylphosphate" evidence="9">
    <location>
        <position position="681"/>
    </location>
</feature>
<dbReference type="SUPFAM" id="SSF55781">
    <property type="entry name" value="GAF domain-like"/>
    <property type="match status" value="1"/>
</dbReference>
<dbReference type="PANTHER" id="PTHR43547">
    <property type="entry name" value="TWO-COMPONENT HISTIDINE KINASE"/>
    <property type="match status" value="1"/>
</dbReference>
<dbReference type="OrthoDB" id="9766459at2"/>
<dbReference type="Gene3D" id="3.40.50.2300">
    <property type="match status" value="1"/>
</dbReference>
<dbReference type="PROSITE" id="PS50112">
    <property type="entry name" value="PAS"/>
    <property type="match status" value="1"/>
</dbReference>
<dbReference type="Gene3D" id="3.30.450.20">
    <property type="entry name" value="PAS domain"/>
    <property type="match status" value="3"/>
</dbReference>
<evidence type="ECO:0000256" key="1">
    <source>
        <dbReference type="ARBA" id="ARBA00000085"/>
    </source>
</evidence>
<dbReference type="Pfam" id="PF02518">
    <property type="entry name" value="HATPase_c"/>
    <property type="match status" value="2"/>
</dbReference>
<feature type="domain" description="Response regulatory" evidence="11">
    <location>
        <begin position="633"/>
        <end position="748"/>
    </location>
</feature>
<dbReference type="Gene3D" id="1.10.287.130">
    <property type="match status" value="2"/>
</dbReference>
<dbReference type="FunFam" id="3.30.565.10:FF:000037">
    <property type="entry name" value="Hybrid sensor histidine kinase/response regulator"/>
    <property type="match status" value="1"/>
</dbReference>
<dbReference type="EC" id="2.7.13.3" evidence="2"/>
<dbReference type="PRINTS" id="PR00344">
    <property type="entry name" value="BCTRLSENSOR"/>
</dbReference>
<dbReference type="InterPro" id="IPR004358">
    <property type="entry name" value="Sig_transdc_His_kin-like_C"/>
</dbReference>
<dbReference type="SMART" id="SM00091">
    <property type="entry name" value="PAS"/>
    <property type="match status" value="2"/>
</dbReference>
<comment type="caution">
    <text evidence="14">The sequence shown here is derived from an EMBL/GenBank/DDBJ whole genome shotgun (WGS) entry which is preliminary data.</text>
</comment>
<proteinExistence type="predicted"/>
<dbReference type="SMART" id="SM00448">
    <property type="entry name" value="REC"/>
    <property type="match status" value="1"/>
</dbReference>
<evidence type="ECO:0000313" key="14">
    <source>
        <dbReference type="EMBL" id="TDE11281.1"/>
    </source>
</evidence>
<evidence type="ECO:0000259" key="11">
    <source>
        <dbReference type="PROSITE" id="PS50110"/>
    </source>
</evidence>
<protein>
    <recommendedName>
        <fullName evidence="2">histidine kinase</fullName>
        <ecNumber evidence="2">2.7.13.3</ecNumber>
    </recommendedName>
</protein>
<keyword evidence="4" id="KW-0808">Transferase</keyword>
<dbReference type="PROSITE" id="PS50110">
    <property type="entry name" value="RESPONSE_REGULATORY"/>
    <property type="match status" value="1"/>
</dbReference>
<evidence type="ECO:0000259" key="10">
    <source>
        <dbReference type="PROSITE" id="PS50109"/>
    </source>
</evidence>
<keyword evidence="15" id="KW-1185">Reference proteome</keyword>
<dbReference type="GO" id="GO:0000155">
    <property type="term" value="F:phosphorelay sensor kinase activity"/>
    <property type="evidence" value="ECO:0007669"/>
    <property type="project" value="InterPro"/>
</dbReference>
<dbReference type="InterPro" id="IPR005467">
    <property type="entry name" value="His_kinase_dom"/>
</dbReference>
<evidence type="ECO:0000256" key="6">
    <source>
        <dbReference type="ARBA" id="ARBA00022777"/>
    </source>
</evidence>
<dbReference type="AlphaFoldDB" id="A0A4R5DH84"/>
<evidence type="ECO:0000256" key="9">
    <source>
        <dbReference type="PROSITE-ProRule" id="PRU00169"/>
    </source>
</evidence>
<dbReference type="InterPro" id="IPR029016">
    <property type="entry name" value="GAF-like_dom_sf"/>
</dbReference>
<evidence type="ECO:0000259" key="12">
    <source>
        <dbReference type="PROSITE" id="PS50112"/>
    </source>
</evidence>
<dbReference type="Pfam" id="PF13426">
    <property type="entry name" value="PAS_9"/>
    <property type="match status" value="1"/>
</dbReference>
<feature type="domain" description="Histidine kinase" evidence="10">
    <location>
        <begin position="1042"/>
        <end position="1267"/>
    </location>
</feature>
<keyword evidence="3 9" id="KW-0597">Phosphoprotein</keyword>
<dbReference type="CDD" id="cd00082">
    <property type="entry name" value="HisKA"/>
    <property type="match status" value="2"/>
</dbReference>
<dbReference type="InterPro" id="IPR036097">
    <property type="entry name" value="HisK_dim/P_sf"/>
</dbReference>
<dbReference type="Pfam" id="PF08447">
    <property type="entry name" value="PAS_3"/>
    <property type="match status" value="1"/>
</dbReference>
<evidence type="ECO:0000256" key="2">
    <source>
        <dbReference type="ARBA" id="ARBA00012438"/>
    </source>
</evidence>
<dbReference type="InterPro" id="IPR003661">
    <property type="entry name" value="HisK_dim/P_dom"/>
</dbReference>
<dbReference type="CDD" id="cd00130">
    <property type="entry name" value="PAS"/>
    <property type="match status" value="1"/>
</dbReference>
<dbReference type="SUPFAM" id="SSF47384">
    <property type="entry name" value="Homodimeric domain of signal transducing histidine kinase"/>
    <property type="match status" value="2"/>
</dbReference>
<dbReference type="SUPFAM" id="SSF52172">
    <property type="entry name" value="CheY-like"/>
    <property type="match status" value="1"/>
</dbReference>
<evidence type="ECO:0000256" key="3">
    <source>
        <dbReference type="ARBA" id="ARBA00022553"/>
    </source>
</evidence>
<dbReference type="PANTHER" id="PTHR43547:SF2">
    <property type="entry name" value="HYBRID SIGNAL TRANSDUCTION HISTIDINE KINASE C"/>
    <property type="match status" value="1"/>
</dbReference>
<gene>
    <name evidence="14" type="ORF">E0F88_25550</name>
</gene>
<sequence length="1271" mass="143721">MHNSESGEQFLSGGGEMGELIRSMDWSQTALGPVNQWPQSLRTTVSLCLSSTFPILIAWGPEMIQIYNDSYRPICGAKHPESMGQNFKICWETALPVVGDAFDRGLAGEGTYIKDQQMVLDRFGYLEEAFMTFSFAPIRDESGEVGGIFHPITETTDKMLSARRTQLLRDVALQLGKAKNTEQIFERLFEGHENYGYDIPFIQIYEVNEIADEAILKGEAGISEKSVIGSPTISLQDAGATAWPLALVLESQQMVEVKNLASQFGAFKSGPFQEAPHTALIFPILIAGQPKPSGFLVAGVSSGRMLDQEYRNFFELLSNTINTAFSSVYAYEQEQKRAEQLAEIDRAKTAFFSNVSHEFRTPLTLILGPLEELLLQPEMQKSLYKNNLESTQRNALRLLKLVNNLLDFSRMEAGRVKAVYQCVNLNALTADLTSNFRSIIEKAGMELVIRESALSKPVYVDTEMWEKIVLNLLSNAFKYTLKGGVYVELFEEDDFAFLKVRDTGVGIPEKELPHMFERFHRIENSLGRTHEGTGIGLSLVNELVRLHHGEIGVSSVEGEGSVFTVKIPLGKNHLPAEQISEIEINHISKVGQGTFLKEAVALLDENEISDPEPLSQGENFENEQSLEIQKDVRVLIVDDNADMRQYLSRLLSPFFTIETAVNGRDAIDKALVIRPDVIVSDIMMPVMDGKEMLKFLKAEYSLEHVAVIFLSARAGEEARIEGIDWGADDYLVKPFSARELLTKVRAQVRIYRARTETESKLRNIFLQAPVAIGIFRGPGLVIELANAMMLQYWGKTAIQVIGKPFRSAFQSVPSDGFDQVALDVLKTGKRKVLREWLVEITRFHKIKKLYLNLTFEALKDQDEIITGVMVIANDVTELVTSMDFIKDSEERFRLLADSMPQLVWTISKSREHNFYNSFVFSYSGLNREDLKDVGLIQLIHPDDRDANLEVWNKSMETGEDFIYEHRYRRHDGQYRWHLSRGVAQRNASNEIERWVGSSMDIHEQKTLEEKLENHVAVRTAELKKVNEQLVQTNRELEQFAYVSSHDLQEPLRKIQVFSDLIMRRISGDDPQNLAYLNKINASASRMSILINDLLSFSRIANGQLKFVETDLNTILNNVKEDFELLADQKTAAISSDVLPVIEAVPLQINHLFYNLIGNALKFSKEDPRINVSYEFIPSANLTDHDFLTPGKAYAHLTFQDNGIGFEQQYADQIFTIFQRLHTKREYSGTGIGLAICKRIAENHLGVIRAKGEPNKGASFDIYLPFYQAEHL</sequence>
<dbReference type="InterPro" id="IPR001789">
    <property type="entry name" value="Sig_transdc_resp-reg_receiver"/>
</dbReference>
<accession>A0A4R5DH84</accession>
<dbReference type="InterPro" id="IPR013655">
    <property type="entry name" value="PAS_fold_3"/>
</dbReference>
<evidence type="ECO:0000256" key="7">
    <source>
        <dbReference type="ARBA" id="ARBA00022840"/>
    </source>
</evidence>
<dbReference type="RefSeq" id="WP_131961128.1">
    <property type="nucleotide sequence ID" value="NZ_SMFL01000012.1"/>
</dbReference>
<dbReference type="Gene3D" id="3.30.565.10">
    <property type="entry name" value="Histidine kinase-like ATPase, C-terminal domain"/>
    <property type="match status" value="2"/>
</dbReference>
<dbReference type="SMART" id="SM00388">
    <property type="entry name" value="HisKA"/>
    <property type="match status" value="2"/>
</dbReference>